<dbReference type="EMBL" id="QEAM01000385">
    <property type="protein sequence ID" value="TPX40499.1"/>
    <property type="molecule type" value="Genomic_DNA"/>
</dbReference>
<protein>
    <submittedName>
        <fullName evidence="1">Uncharacterized protein</fullName>
    </submittedName>
</protein>
<sequence>MINFRGAAEERAAAALDSSLGRSERLEEQPTPARSSALVIRYYSKSNERIRQETASAALTDGDAIMEGHCFFSASATGT</sequence>
<gene>
    <name evidence="1" type="ORF">SeLEV6574_g06587</name>
</gene>
<organism evidence="1 2">
    <name type="scientific">Synchytrium endobioticum</name>
    <dbReference type="NCBI Taxonomy" id="286115"/>
    <lineage>
        <taxon>Eukaryota</taxon>
        <taxon>Fungi</taxon>
        <taxon>Fungi incertae sedis</taxon>
        <taxon>Chytridiomycota</taxon>
        <taxon>Chytridiomycota incertae sedis</taxon>
        <taxon>Chytridiomycetes</taxon>
        <taxon>Synchytriales</taxon>
        <taxon>Synchytriaceae</taxon>
        <taxon>Synchytrium</taxon>
    </lineage>
</organism>
<dbReference type="VEuPathDB" id="FungiDB:SeMB42_g01721"/>
<proteinExistence type="predicted"/>
<evidence type="ECO:0000313" key="2">
    <source>
        <dbReference type="Proteomes" id="UP000320475"/>
    </source>
</evidence>
<name>A0A507CMZ3_9FUNG</name>
<evidence type="ECO:0000313" key="1">
    <source>
        <dbReference type="EMBL" id="TPX40499.1"/>
    </source>
</evidence>
<dbReference type="Proteomes" id="UP000320475">
    <property type="component" value="Unassembled WGS sequence"/>
</dbReference>
<dbReference type="AlphaFoldDB" id="A0A507CMZ3"/>
<reference evidence="1 2" key="1">
    <citation type="journal article" date="2019" name="Sci. Rep.">
        <title>Comparative genomics of chytrid fungi reveal insights into the obligate biotrophic and pathogenic lifestyle of Synchytrium endobioticum.</title>
        <authorList>
            <person name="van de Vossenberg B.T.L.H."/>
            <person name="Warris S."/>
            <person name="Nguyen H.D.T."/>
            <person name="van Gent-Pelzer M.P.E."/>
            <person name="Joly D.L."/>
            <person name="van de Geest H.C."/>
            <person name="Bonants P.J.M."/>
            <person name="Smith D.S."/>
            <person name="Levesque C.A."/>
            <person name="van der Lee T.A.J."/>
        </authorList>
    </citation>
    <scope>NUCLEOTIDE SEQUENCE [LARGE SCALE GENOMIC DNA]</scope>
    <source>
        <strain evidence="1 2">LEV6574</strain>
    </source>
</reference>
<comment type="caution">
    <text evidence="1">The sequence shown here is derived from an EMBL/GenBank/DDBJ whole genome shotgun (WGS) entry which is preliminary data.</text>
</comment>
<accession>A0A507CMZ3</accession>